<protein>
    <submittedName>
        <fullName evidence="2">Uncharacterized protein</fullName>
    </submittedName>
</protein>
<name>A0AA37LSU6_9PEZI</name>
<sequence length="60" mass="6449">MTYKNAPAAEAAGADKGSVSEGGQEIQSEARGIIKIGTYRPRPWFVTPPIVARTLHAEPR</sequence>
<organism evidence="2 3">
    <name type="scientific">Colletotrichum liriopes</name>
    <dbReference type="NCBI Taxonomy" id="708192"/>
    <lineage>
        <taxon>Eukaryota</taxon>
        <taxon>Fungi</taxon>
        <taxon>Dikarya</taxon>
        <taxon>Ascomycota</taxon>
        <taxon>Pezizomycotina</taxon>
        <taxon>Sordariomycetes</taxon>
        <taxon>Hypocreomycetidae</taxon>
        <taxon>Glomerellales</taxon>
        <taxon>Glomerellaceae</taxon>
        <taxon>Colletotrichum</taxon>
        <taxon>Colletotrichum spaethianum species complex</taxon>
    </lineage>
</organism>
<accession>A0AA37LSU6</accession>
<feature type="region of interest" description="Disordered" evidence="1">
    <location>
        <begin position="1"/>
        <end position="26"/>
    </location>
</feature>
<feature type="compositionally biased region" description="Low complexity" evidence="1">
    <location>
        <begin position="1"/>
        <end position="14"/>
    </location>
</feature>
<dbReference type="Proteomes" id="UP001055172">
    <property type="component" value="Unassembled WGS sequence"/>
</dbReference>
<dbReference type="AlphaFoldDB" id="A0AA37LSU6"/>
<comment type="caution">
    <text evidence="2">The sequence shown here is derived from an EMBL/GenBank/DDBJ whole genome shotgun (WGS) entry which is preliminary data.</text>
</comment>
<proteinExistence type="predicted"/>
<evidence type="ECO:0000313" key="3">
    <source>
        <dbReference type="Proteomes" id="UP001055172"/>
    </source>
</evidence>
<gene>
    <name evidence="2" type="ORF">ColLi_05829</name>
</gene>
<evidence type="ECO:0000313" key="2">
    <source>
        <dbReference type="EMBL" id="GJC82991.1"/>
    </source>
</evidence>
<reference evidence="2 3" key="1">
    <citation type="submission" date="2021-07" db="EMBL/GenBank/DDBJ databases">
        <title>Genome data of Colletotrichum spaethianum.</title>
        <authorList>
            <person name="Utami Y.D."/>
            <person name="Hiruma K."/>
        </authorList>
    </citation>
    <scope>NUCLEOTIDE SEQUENCE [LARGE SCALE GENOMIC DNA]</scope>
    <source>
        <strain evidence="2 3">MAFF 242679</strain>
    </source>
</reference>
<keyword evidence="3" id="KW-1185">Reference proteome</keyword>
<evidence type="ECO:0000256" key="1">
    <source>
        <dbReference type="SAM" id="MobiDB-lite"/>
    </source>
</evidence>
<dbReference type="EMBL" id="BPPX01000010">
    <property type="protein sequence ID" value="GJC82991.1"/>
    <property type="molecule type" value="Genomic_DNA"/>
</dbReference>